<evidence type="ECO:0000256" key="2">
    <source>
        <dbReference type="SAM" id="Phobius"/>
    </source>
</evidence>
<feature type="compositionally biased region" description="Low complexity" evidence="1">
    <location>
        <begin position="764"/>
        <end position="773"/>
    </location>
</feature>
<sequence length="962" mass="98314">MAHRKRERKMLEELSGGLETRSRGISSHPSFALVSFSFLLLSLCLSPYPGVQLTSGHTRRTVQYTAPKKRSSASFVTTHAMSHNASGGWGASGGGFNQLQQPAQGEDDDPAPKSAPSPIADISKPAPATKPTPAPVQDESVKADASETRDPEDASVTSVSVPPSDIDADAGEIQDDNAGGWGDEPVKTSADNEGDWASPNTGNDTSNGWDGPQRVRTGVNDGRKKQPESEPQQDNSGGWGAEPATLKTGNNDDDAGGWGSEEPQQANGGWDAPPPAPSSNDNAGGWGEPQPPVRAPRSQTSNSGGWGSQSQLAITATPVPPAVRPARQSAPPSQSQSINYGYGGGRDASDVGVYIPDAVVSRGPWDKPFVCPQSDNGWAGFAARRRGGAAGASISAAAASGWNAEPAQQSSGGWGAEPAQTFSNGADDGGWGVDPASIKSTPSSASVPIPAPAPAQAQAQAQEDDNAGGWGSPEPAQRTPKAKAKVVDDAGGWGAEPAPAPVQTNQVQSNDDAGGWDSEPASSGTGDAGGWGDASESQSQSNSDSGGWGGDTQSQSQSQSQNGGGWGDEPAPSGGNNWGSRSGGGASHQPSESGFGGSLQGDDGGGGSEPEKHSSAPAPTAPVQEPASADDDHGGWGGETEKIEPEEDDGGWGGEPEKVEAPVAPTPAPVEEPKVEPEDGGWGGEPEKVEQPQEKPSTEAEQPESKDDKESKPASKTEVNHASDSKPTPIAGPVKAESVSSKQGSEHNTPKSVASSIREPSAPPSQGASSPRPFAQPFTPRTVQNSLLFASPVQRHISPAPLIVSAGYLDGRVSPFTPGYISPLAAPGPYSIAAAPIGVPPVPDYSAPVPVIPAVSPPIQPSGPRYFEPAKSDSRVSIKTPNGAPVISPAGSNASLPTSPTVAPVAQSGYYEVPHVPVGQEGGYYQPMNPYDSMPSHVNVPVAVAGQGMSGFVERYRCVGVE</sequence>
<evidence type="ECO:0000256" key="1">
    <source>
        <dbReference type="SAM" id="MobiDB-lite"/>
    </source>
</evidence>
<organism evidence="3 4">
    <name type="scientific">Cryptococcus tetragattii IND107</name>
    <dbReference type="NCBI Taxonomy" id="1296105"/>
    <lineage>
        <taxon>Eukaryota</taxon>
        <taxon>Fungi</taxon>
        <taxon>Dikarya</taxon>
        <taxon>Basidiomycota</taxon>
        <taxon>Agaricomycotina</taxon>
        <taxon>Tremellomycetes</taxon>
        <taxon>Tremellales</taxon>
        <taxon>Cryptococcaceae</taxon>
        <taxon>Cryptococcus</taxon>
        <taxon>Cryptococcus gattii species complex</taxon>
    </lineage>
</organism>
<dbReference type="GeneID" id="91988073"/>
<feature type="compositionally biased region" description="Acidic residues" evidence="1">
    <location>
        <begin position="166"/>
        <end position="175"/>
    </location>
</feature>
<feature type="compositionally biased region" description="Polar residues" evidence="1">
    <location>
        <begin position="502"/>
        <end position="511"/>
    </location>
</feature>
<dbReference type="EMBL" id="ATAM02000002">
    <property type="protein sequence ID" value="KAL0253837.1"/>
    <property type="molecule type" value="Genomic_DNA"/>
</dbReference>
<feature type="compositionally biased region" description="Gly residues" evidence="1">
    <location>
        <begin position="87"/>
        <end position="96"/>
    </location>
</feature>
<keyword evidence="2" id="KW-0472">Membrane</keyword>
<accession>A0ABR3BZT0</accession>
<gene>
    <name evidence="3" type="ORF">I308_101215</name>
</gene>
<feature type="compositionally biased region" description="Basic and acidic residues" evidence="1">
    <location>
        <begin position="630"/>
        <end position="643"/>
    </location>
</feature>
<keyword evidence="2" id="KW-0812">Transmembrane</keyword>
<feature type="compositionally biased region" description="Gly residues" evidence="1">
    <location>
        <begin position="594"/>
        <end position="608"/>
    </location>
</feature>
<feature type="compositionally biased region" description="Basic and acidic residues" evidence="1">
    <location>
        <begin position="139"/>
        <end position="152"/>
    </location>
</feature>
<evidence type="ECO:0000313" key="3">
    <source>
        <dbReference type="EMBL" id="KAL0253837.1"/>
    </source>
</evidence>
<protein>
    <submittedName>
        <fullName evidence="3">Uncharacterized protein</fullName>
    </submittedName>
</protein>
<evidence type="ECO:0000313" key="4">
    <source>
        <dbReference type="Proteomes" id="UP000054399"/>
    </source>
</evidence>
<feature type="compositionally biased region" description="Low complexity" evidence="1">
    <location>
        <begin position="533"/>
        <end position="561"/>
    </location>
</feature>
<reference evidence="3" key="1">
    <citation type="submission" date="2015-01" db="EMBL/GenBank/DDBJ databases">
        <authorList>
            <consortium name="The Broad Institute Genomics Platform"/>
            <person name="Cuomo C."/>
            <person name="Litvintseva A."/>
            <person name="Chen Y."/>
            <person name="Heitman J."/>
            <person name="Sun S."/>
            <person name="Springer D."/>
            <person name="Dromer F."/>
            <person name="Young S."/>
            <person name="Zeng Q."/>
            <person name="Gargeya S."/>
            <person name="Abouelleil A."/>
            <person name="Alvarado L."/>
            <person name="Chapman S.B."/>
            <person name="Gainer-Dewar J."/>
            <person name="Goldberg J."/>
            <person name="Griggs A."/>
            <person name="Gujja S."/>
            <person name="Hansen M."/>
            <person name="Howarth C."/>
            <person name="Imamovic A."/>
            <person name="Larimer J."/>
            <person name="Murphy C."/>
            <person name="Naylor J."/>
            <person name="Pearson M."/>
            <person name="Priest M."/>
            <person name="Roberts A."/>
            <person name="Saif S."/>
            <person name="Shea T."/>
            <person name="Sykes S."/>
            <person name="Wortman J."/>
            <person name="Nusbaum C."/>
            <person name="Birren B."/>
        </authorList>
    </citation>
    <scope>NUCLEOTIDE SEQUENCE</scope>
    <source>
        <strain evidence="3">IND107</strain>
    </source>
</reference>
<comment type="caution">
    <text evidence="3">The sequence shown here is derived from an EMBL/GenBank/DDBJ whole genome shotgun (WGS) entry which is preliminary data.</text>
</comment>
<feature type="compositionally biased region" description="Low complexity" evidence="1">
    <location>
        <begin position="440"/>
        <end position="461"/>
    </location>
</feature>
<keyword evidence="2" id="KW-1133">Transmembrane helix</keyword>
<feature type="compositionally biased region" description="Low complexity" evidence="1">
    <location>
        <begin position="112"/>
        <end position="127"/>
    </location>
</feature>
<feature type="compositionally biased region" description="Polar residues" evidence="1">
    <location>
        <begin position="297"/>
        <end position="314"/>
    </location>
</feature>
<name>A0ABR3BZT0_9TREE</name>
<feature type="compositionally biased region" description="Low complexity" evidence="1">
    <location>
        <begin position="391"/>
        <end position="401"/>
    </location>
</feature>
<keyword evidence="4" id="KW-1185">Reference proteome</keyword>
<feature type="region of interest" description="Disordered" evidence="1">
    <location>
        <begin position="386"/>
        <end position="779"/>
    </location>
</feature>
<reference evidence="3" key="2">
    <citation type="submission" date="2024-01" db="EMBL/GenBank/DDBJ databases">
        <title>Comparative genomics of Cryptococcus and Kwoniella reveals pathogenesis evolution and contrasting modes of karyotype evolution via chromosome fusion or intercentromeric recombination.</title>
        <authorList>
            <person name="Coelho M.A."/>
            <person name="David-Palma M."/>
            <person name="Shea T."/>
            <person name="Bowers K."/>
            <person name="Mcginley-Smith S."/>
            <person name="Mohammad A.W."/>
            <person name="Gnirke A."/>
            <person name="Yurkov A.M."/>
            <person name="Nowrousian M."/>
            <person name="Sun S."/>
            <person name="Cuomo C.A."/>
            <person name="Heitman J."/>
        </authorList>
    </citation>
    <scope>NUCLEOTIDE SEQUENCE</scope>
    <source>
        <strain evidence="3">IND107</strain>
    </source>
</reference>
<proteinExistence type="predicted"/>
<feature type="compositionally biased region" description="Low complexity" evidence="1">
    <location>
        <begin position="324"/>
        <end position="337"/>
    </location>
</feature>
<feature type="region of interest" description="Disordered" evidence="1">
    <location>
        <begin position="85"/>
        <end position="348"/>
    </location>
</feature>
<feature type="compositionally biased region" description="Polar residues" evidence="1">
    <location>
        <begin position="198"/>
        <end position="208"/>
    </location>
</feature>
<dbReference type="Proteomes" id="UP000054399">
    <property type="component" value="Unassembled WGS sequence"/>
</dbReference>
<dbReference type="RefSeq" id="XP_066616058.1">
    <property type="nucleotide sequence ID" value="XM_066755772.1"/>
</dbReference>
<feature type="transmembrane region" description="Helical" evidence="2">
    <location>
        <begin position="31"/>
        <end position="51"/>
    </location>
</feature>
<feature type="compositionally biased region" description="Basic and acidic residues" evidence="1">
    <location>
        <begin position="685"/>
        <end position="724"/>
    </location>
</feature>